<reference evidence="1" key="1">
    <citation type="submission" date="2022-10" db="EMBL/GenBank/DDBJ databases">
        <title>Culturing micro-colonial fungi from biological soil crusts in the Mojave desert and describing Neophaeococcomyces mojavensis, and introducing the new genera and species Taxawa tesnikishii.</title>
        <authorList>
            <person name="Kurbessoian T."/>
            <person name="Stajich J.E."/>
        </authorList>
    </citation>
    <scope>NUCLEOTIDE SEQUENCE</scope>
    <source>
        <strain evidence="1">JES_112</strain>
    </source>
</reference>
<sequence>MSVVELDAAGGFSPIPKSPRYSPNPNRMVSPWRSSQIEAYAQRQYAVIGIDFGTTYSGVSWTWSGNLSFTDQIHSWRGAGRDRDSDKVPSKVIYDHFGHIKGWGFDPAFDGQYVVQWFKLLLSDEACELDPRTGEARETKVRDAQRALKTLKKQPIEVAADYLRLLWRHTIEQMELKLTKIALDNMDIRVVLTIPANWDHAAQKRTKDAAIQAGITARRGNSTPVLRLVTEPEAAALAAWKDAGLRLRPDISIGDSFTVCDAGGGTVDLISYRVESLQPLRLAMCVEPTGGLCGAVYLDQAFEAFIRVRVGTGDYDRLPAQNKAKAFDNEWEYGLKRVYDGNAWQNYEFTINGWKPPRKGILLQRQNPAIVLEPDIQAKAILLVGGFGDNSYLLKRLQEAWAGIPIQRPQNAWTAISRGAVAKGLSNTIDDEVVTNMISRYSYGVAYAARFDPRIHLEEDRYFCPYMNVDKAKNQIQWYLRKVQLGSYFCNTEDHTLTRTQQGEEVKKENSVKHEFIRLLRTRWDMTNIQVNILYCDAKDPPTRKTSNVKPICNITTDFIPDMFLDLETRASTTGTAYRVLPYSLLMNVTAEDAEWIVSANDQRRGSGMTTINYES</sequence>
<dbReference type="EMBL" id="JAPDRQ010000144">
    <property type="protein sequence ID" value="KAJ9653686.1"/>
    <property type="molecule type" value="Genomic_DNA"/>
</dbReference>
<evidence type="ECO:0000313" key="2">
    <source>
        <dbReference type="Proteomes" id="UP001172386"/>
    </source>
</evidence>
<keyword evidence="2" id="KW-1185">Reference proteome</keyword>
<evidence type="ECO:0000313" key="1">
    <source>
        <dbReference type="EMBL" id="KAJ9653686.1"/>
    </source>
</evidence>
<protein>
    <submittedName>
        <fullName evidence="1">Uncharacterized protein</fullName>
    </submittedName>
</protein>
<proteinExistence type="predicted"/>
<gene>
    <name evidence="1" type="ORF">H2198_007143</name>
</gene>
<dbReference type="Proteomes" id="UP001172386">
    <property type="component" value="Unassembled WGS sequence"/>
</dbReference>
<organism evidence="1 2">
    <name type="scientific">Neophaeococcomyces mojaviensis</name>
    <dbReference type="NCBI Taxonomy" id="3383035"/>
    <lineage>
        <taxon>Eukaryota</taxon>
        <taxon>Fungi</taxon>
        <taxon>Dikarya</taxon>
        <taxon>Ascomycota</taxon>
        <taxon>Pezizomycotina</taxon>
        <taxon>Eurotiomycetes</taxon>
        <taxon>Chaetothyriomycetidae</taxon>
        <taxon>Chaetothyriales</taxon>
        <taxon>Chaetothyriales incertae sedis</taxon>
        <taxon>Neophaeococcomyces</taxon>
    </lineage>
</organism>
<name>A0ACC3A0U7_9EURO</name>
<comment type="caution">
    <text evidence="1">The sequence shown here is derived from an EMBL/GenBank/DDBJ whole genome shotgun (WGS) entry which is preliminary data.</text>
</comment>
<accession>A0ACC3A0U7</accession>